<dbReference type="Proteomes" id="UP001152622">
    <property type="component" value="Chromosome 20"/>
</dbReference>
<gene>
    <name evidence="2" type="ORF">SKAU_G00395070</name>
</gene>
<protein>
    <submittedName>
        <fullName evidence="2">Uncharacterized protein</fullName>
    </submittedName>
</protein>
<comment type="caution">
    <text evidence="2">The sequence shown here is derived from an EMBL/GenBank/DDBJ whole genome shotgun (WGS) entry which is preliminary data.</text>
</comment>
<proteinExistence type="predicted"/>
<feature type="region of interest" description="Disordered" evidence="1">
    <location>
        <begin position="1"/>
        <end position="28"/>
    </location>
</feature>
<evidence type="ECO:0000313" key="2">
    <source>
        <dbReference type="EMBL" id="KAJ8336164.1"/>
    </source>
</evidence>
<evidence type="ECO:0000256" key="1">
    <source>
        <dbReference type="SAM" id="MobiDB-lite"/>
    </source>
</evidence>
<sequence length="92" mass="10380">MDYSPITPVGRQDFSRTAVAPGKGPLSSQEASFVLPRSCSSLTFCDIVTRRSGDRIRCGTRESRERPWRRGNGLTLPTRGWEIRGVSRRARR</sequence>
<accession>A0A9Q1IE02</accession>
<dbReference type="EMBL" id="JAINUF010000020">
    <property type="protein sequence ID" value="KAJ8336164.1"/>
    <property type="molecule type" value="Genomic_DNA"/>
</dbReference>
<organism evidence="2 3">
    <name type="scientific">Synaphobranchus kaupii</name>
    <name type="common">Kaup's arrowtooth eel</name>
    <dbReference type="NCBI Taxonomy" id="118154"/>
    <lineage>
        <taxon>Eukaryota</taxon>
        <taxon>Metazoa</taxon>
        <taxon>Chordata</taxon>
        <taxon>Craniata</taxon>
        <taxon>Vertebrata</taxon>
        <taxon>Euteleostomi</taxon>
        <taxon>Actinopterygii</taxon>
        <taxon>Neopterygii</taxon>
        <taxon>Teleostei</taxon>
        <taxon>Anguilliformes</taxon>
        <taxon>Synaphobranchidae</taxon>
        <taxon>Synaphobranchus</taxon>
    </lineage>
</organism>
<keyword evidence="3" id="KW-1185">Reference proteome</keyword>
<name>A0A9Q1IE02_SYNKA</name>
<reference evidence="2" key="1">
    <citation type="journal article" date="2023" name="Science">
        <title>Genome structures resolve the early diversification of teleost fishes.</title>
        <authorList>
            <person name="Parey E."/>
            <person name="Louis A."/>
            <person name="Montfort J."/>
            <person name="Bouchez O."/>
            <person name="Roques C."/>
            <person name="Iampietro C."/>
            <person name="Lluch J."/>
            <person name="Castinel A."/>
            <person name="Donnadieu C."/>
            <person name="Desvignes T."/>
            <person name="Floi Bucao C."/>
            <person name="Jouanno E."/>
            <person name="Wen M."/>
            <person name="Mejri S."/>
            <person name="Dirks R."/>
            <person name="Jansen H."/>
            <person name="Henkel C."/>
            <person name="Chen W.J."/>
            <person name="Zahm M."/>
            <person name="Cabau C."/>
            <person name="Klopp C."/>
            <person name="Thompson A.W."/>
            <person name="Robinson-Rechavi M."/>
            <person name="Braasch I."/>
            <person name="Lecointre G."/>
            <person name="Bobe J."/>
            <person name="Postlethwait J.H."/>
            <person name="Berthelot C."/>
            <person name="Roest Crollius H."/>
            <person name="Guiguen Y."/>
        </authorList>
    </citation>
    <scope>NUCLEOTIDE SEQUENCE</scope>
    <source>
        <strain evidence="2">WJC10195</strain>
    </source>
</reference>
<dbReference type="AlphaFoldDB" id="A0A9Q1IE02"/>
<evidence type="ECO:0000313" key="3">
    <source>
        <dbReference type="Proteomes" id="UP001152622"/>
    </source>
</evidence>